<accession>A0ABY8FNK4</accession>
<evidence type="ECO:0000313" key="2">
    <source>
        <dbReference type="EMBL" id="WFL76442.1"/>
    </source>
</evidence>
<dbReference type="Pfam" id="PF02602">
    <property type="entry name" value="HEM4"/>
    <property type="match status" value="1"/>
</dbReference>
<dbReference type="RefSeq" id="WP_278015208.1">
    <property type="nucleotide sequence ID" value="NZ_CP121106.1"/>
</dbReference>
<dbReference type="GO" id="GO:0004852">
    <property type="term" value="F:uroporphyrinogen-III synthase activity"/>
    <property type="evidence" value="ECO:0007669"/>
    <property type="project" value="UniProtKB-EC"/>
</dbReference>
<evidence type="ECO:0000313" key="3">
    <source>
        <dbReference type="Proteomes" id="UP001215827"/>
    </source>
</evidence>
<proteinExistence type="predicted"/>
<organism evidence="2 3">
    <name type="scientific">Altererythrobacter arenosus</name>
    <dbReference type="NCBI Taxonomy" id="3032592"/>
    <lineage>
        <taxon>Bacteria</taxon>
        <taxon>Pseudomonadati</taxon>
        <taxon>Pseudomonadota</taxon>
        <taxon>Alphaproteobacteria</taxon>
        <taxon>Sphingomonadales</taxon>
        <taxon>Erythrobacteraceae</taxon>
        <taxon>Altererythrobacter</taxon>
    </lineage>
</organism>
<dbReference type="InterPro" id="IPR036108">
    <property type="entry name" value="4pyrrol_syn_uPrphyn_synt_sf"/>
</dbReference>
<dbReference type="Proteomes" id="UP001215827">
    <property type="component" value="Chromosome"/>
</dbReference>
<dbReference type="CDD" id="cd06578">
    <property type="entry name" value="HemD"/>
    <property type="match status" value="1"/>
</dbReference>
<dbReference type="Gene3D" id="3.40.50.10090">
    <property type="match status" value="1"/>
</dbReference>
<dbReference type="EC" id="4.2.1.75" evidence="2"/>
<gene>
    <name evidence="2" type="ORF">P7228_10580</name>
</gene>
<keyword evidence="3" id="KW-1185">Reference proteome</keyword>
<protein>
    <submittedName>
        <fullName evidence="2">Uroporphyrinogen-III synthase</fullName>
        <ecNumber evidence="2">4.2.1.75</ecNumber>
    </submittedName>
</protein>
<evidence type="ECO:0000259" key="1">
    <source>
        <dbReference type="Pfam" id="PF02602"/>
    </source>
</evidence>
<reference evidence="2 3" key="1">
    <citation type="submission" date="2023-03" db="EMBL/GenBank/DDBJ databases">
        <title>Altererythrobacter sp. CAU 1644 isolated from sand.</title>
        <authorList>
            <person name="Kim W."/>
        </authorList>
    </citation>
    <scope>NUCLEOTIDE SEQUENCE [LARGE SCALE GENOMIC DNA]</scope>
    <source>
        <strain evidence="2 3">CAU 1644</strain>
    </source>
</reference>
<dbReference type="EMBL" id="CP121106">
    <property type="protein sequence ID" value="WFL76442.1"/>
    <property type="molecule type" value="Genomic_DNA"/>
</dbReference>
<name>A0ABY8FNK4_9SPHN</name>
<dbReference type="InterPro" id="IPR003754">
    <property type="entry name" value="4pyrrol_synth_uPrphyn_synth"/>
</dbReference>
<feature type="domain" description="Tetrapyrrole biosynthesis uroporphyrinogen III synthase" evidence="1">
    <location>
        <begin position="21"/>
        <end position="217"/>
    </location>
</feature>
<sequence>MTRVFAIRPEPGLSATIETGEALGLQISGYSLSHVEPVEWHCPAETSFDGLLVGSANAFRFAGPQLRKLVDLPVLAVGKITADMAQVHGFAVEKIGEGGLQSLLDALPDSPRHLLRLTGERNVALNPPPGVSISEQVVYRTLELPMPREFARELADKSLVLLHSAGSAAHFAAECDRLGLAREMIALAAMGPRILAATGHGWAEARSAVNPRETALLALAREMCH</sequence>
<dbReference type="SUPFAM" id="SSF69618">
    <property type="entry name" value="HemD-like"/>
    <property type="match status" value="1"/>
</dbReference>
<keyword evidence="2" id="KW-0456">Lyase</keyword>